<evidence type="ECO:0000313" key="2">
    <source>
        <dbReference type="EMBL" id="SDL10542.1"/>
    </source>
</evidence>
<keyword evidence="1" id="KW-1133">Transmembrane helix</keyword>
<feature type="transmembrane region" description="Helical" evidence="1">
    <location>
        <begin position="102"/>
        <end position="121"/>
    </location>
</feature>
<organism evidence="2 3">
    <name type="scientific">Lacicoccus qingdaonensis</name>
    <dbReference type="NCBI Taxonomy" id="576118"/>
    <lineage>
        <taxon>Bacteria</taxon>
        <taxon>Bacillati</taxon>
        <taxon>Bacillota</taxon>
        <taxon>Bacilli</taxon>
        <taxon>Bacillales</taxon>
        <taxon>Salinicoccaceae</taxon>
        <taxon>Lacicoccus</taxon>
    </lineage>
</organism>
<accession>A0A1G9HCF0</accession>
<dbReference type="Proteomes" id="UP000199008">
    <property type="component" value="Unassembled WGS sequence"/>
</dbReference>
<dbReference type="EMBL" id="FNFY01000022">
    <property type="protein sequence ID" value="SDL10542.1"/>
    <property type="molecule type" value="Genomic_DNA"/>
</dbReference>
<keyword evidence="1" id="KW-0472">Membrane</keyword>
<proteinExistence type="predicted"/>
<evidence type="ECO:0000313" key="3">
    <source>
        <dbReference type="Proteomes" id="UP000199008"/>
    </source>
</evidence>
<reference evidence="3" key="1">
    <citation type="submission" date="2016-10" db="EMBL/GenBank/DDBJ databases">
        <authorList>
            <person name="Varghese N."/>
            <person name="Submissions S."/>
        </authorList>
    </citation>
    <scope>NUCLEOTIDE SEQUENCE [LARGE SCALE GENOMIC DNA]</scope>
    <source>
        <strain evidence="3">CGMCC 1.8895</strain>
    </source>
</reference>
<gene>
    <name evidence="2" type="ORF">SAMN05216216_12219</name>
</gene>
<feature type="transmembrane region" description="Helical" evidence="1">
    <location>
        <begin position="246"/>
        <end position="266"/>
    </location>
</feature>
<dbReference type="RefSeq" id="WP_092987352.1">
    <property type="nucleotide sequence ID" value="NZ_FNFY01000022.1"/>
</dbReference>
<keyword evidence="3" id="KW-1185">Reference proteome</keyword>
<name>A0A1G9HCF0_9BACL</name>
<feature type="transmembrane region" description="Helical" evidence="1">
    <location>
        <begin position="222"/>
        <end position="240"/>
    </location>
</feature>
<dbReference type="OrthoDB" id="9835918at2"/>
<evidence type="ECO:0000256" key="1">
    <source>
        <dbReference type="SAM" id="Phobius"/>
    </source>
</evidence>
<keyword evidence="1" id="KW-0812">Transmembrane</keyword>
<dbReference type="AlphaFoldDB" id="A0A1G9HCF0"/>
<feature type="transmembrane region" description="Helical" evidence="1">
    <location>
        <begin position="78"/>
        <end position="96"/>
    </location>
</feature>
<sequence length="279" mass="31023">MMKFKVKRPLSMWDSWLPLTVKLNDESAGAVRNGQETVITASGETSAMSVSYLHNRSHKVTVEDGDVITVKTNRTSRILTSMMILSVLIPLIPLLLGYDIVPFVWTMLVILAIILGASMMLKTYDIEHSGKMDEERHMENETSDGVHVRRKHHLFESGQPLSVKLNEEELANVKGGEQTVIPIHSDDAEMSVDFLYEAGNRVRVKTGDVVSIKRNWIFYMRLIILFSALLGPGLISLLGMNPGVEPAFYGITVLTAIVLAGAMTMMKTVKVEVVDKAHN</sequence>
<protein>
    <submittedName>
        <fullName evidence="2">Uncharacterized protein</fullName>
    </submittedName>
</protein>